<evidence type="ECO:0000313" key="3">
    <source>
        <dbReference type="Proteomes" id="UP000824890"/>
    </source>
</evidence>
<keyword evidence="3" id="KW-1185">Reference proteome</keyword>
<accession>A0ABQ7YLY5</accession>
<feature type="transmembrane region" description="Helical" evidence="1">
    <location>
        <begin position="40"/>
        <end position="63"/>
    </location>
</feature>
<keyword evidence="1" id="KW-0812">Transmembrane</keyword>
<feature type="non-terminal residue" evidence="2">
    <location>
        <position position="70"/>
    </location>
</feature>
<keyword evidence="1" id="KW-0472">Membrane</keyword>
<comment type="caution">
    <text evidence="2">The sequence shown here is derived from an EMBL/GenBank/DDBJ whole genome shotgun (WGS) entry which is preliminary data.</text>
</comment>
<protein>
    <submittedName>
        <fullName evidence="2">Uncharacterized protein</fullName>
    </submittedName>
</protein>
<gene>
    <name evidence="2" type="ORF">HID58_076251</name>
</gene>
<keyword evidence="1" id="KW-1133">Transmembrane helix</keyword>
<proteinExistence type="predicted"/>
<evidence type="ECO:0000313" key="2">
    <source>
        <dbReference type="EMBL" id="KAH0869229.1"/>
    </source>
</evidence>
<name>A0ABQ7YLY5_BRANA</name>
<dbReference type="EMBL" id="JAGKQM010000017">
    <property type="protein sequence ID" value="KAH0869229.1"/>
    <property type="molecule type" value="Genomic_DNA"/>
</dbReference>
<feature type="non-terminal residue" evidence="2">
    <location>
        <position position="1"/>
    </location>
</feature>
<sequence>HIIGVEKKKKKTDLRVFAGARVSHIIGVENKKKKKKKTDLRIFAGARVLFLIVNICLVGMAPIQYPLASD</sequence>
<dbReference type="Proteomes" id="UP000824890">
    <property type="component" value="Unassembled WGS sequence"/>
</dbReference>
<reference evidence="2 3" key="1">
    <citation type="submission" date="2021-05" db="EMBL/GenBank/DDBJ databases">
        <title>Genome Assembly of Synthetic Allotetraploid Brassica napus Reveals Homoeologous Exchanges between Subgenomes.</title>
        <authorList>
            <person name="Davis J.T."/>
        </authorList>
    </citation>
    <scope>NUCLEOTIDE SEQUENCE [LARGE SCALE GENOMIC DNA]</scope>
    <source>
        <strain evidence="3">cv. Da-Ae</strain>
        <tissue evidence="2">Seedling</tissue>
    </source>
</reference>
<organism evidence="2 3">
    <name type="scientific">Brassica napus</name>
    <name type="common">Rape</name>
    <dbReference type="NCBI Taxonomy" id="3708"/>
    <lineage>
        <taxon>Eukaryota</taxon>
        <taxon>Viridiplantae</taxon>
        <taxon>Streptophyta</taxon>
        <taxon>Embryophyta</taxon>
        <taxon>Tracheophyta</taxon>
        <taxon>Spermatophyta</taxon>
        <taxon>Magnoliopsida</taxon>
        <taxon>eudicotyledons</taxon>
        <taxon>Gunneridae</taxon>
        <taxon>Pentapetalae</taxon>
        <taxon>rosids</taxon>
        <taxon>malvids</taxon>
        <taxon>Brassicales</taxon>
        <taxon>Brassicaceae</taxon>
        <taxon>Brassiceae</taxon>
        <taxon>Brassica</taxon>
    </lineage>
</organism>
<evidence type="ECO:0000256" key="1">
    <source>
        <dbReference type="SAM" id="Phobius"/>
    </source>
</evidence>